<name>A0ABY4GUR2_9BACI</name>
<proteinExistence type="predicted"/>
<evidence type="ECO:0008006" key="3">
    <source>
        <dbReference type="Google" id="ProtNLM"/>
    </source>
</evidence>
<keyword evidence="2" id="KW-1185">Reference proteome</keyword>
<sequence length="65" mass="7507">MNDMIKKEERFIVTEGGELIGGIFRRSFWREGIGEKLVKEVHSSPVVKDKRLFLAAFYEECNGSK</sequence>
<dbReference type="Proteomes" id="UP000831880">
    <property type="component" value="Chromosome"/>
</dbReference>
<gene>
    <name evidence="1" type="ORF">MUO14_13855</name>
</gene>
<evidence type="ECO:0000313" key="1">
    <source>
        <dbReference type="EMBL" id="UOQ91638.1"/>
    </source>
</evidence>
<dbReference type="EMBL" id="CP095074">
    <property type="protein sequence ID" value="UOQ91638.1"/>
    <property type="molecule type" value="Genomic_DNA"/>
</dbReference>
<reference evidence="1 2" key="1">
    <citation type="submission" date="2022-04" db="EMBL/GenBank/DDBJ databases">
        <title>Halobacillus sp. isolated from saltern.</title>
        <authorList>
            <person name="Won M."/>
            <person name="Lee C.-M."/>
            <person name="Woen H.-Y."/>
            <person name="Kwon S.-W."/>
        </authorList>
    </citation>
    <scope>NUCLEOTIDE SEQUENCE [LARGE SCALE GENOMIC DNA]</scope>
    <source>
        <strain evidence="1 2">SSTM10-2</strain>
    </source>
</reference>
<dbReference type="RefSeq" id="WP_244751249.1">
    <property type="nucleotide sequence ID" value="NZ_CP095074.1"/>
</dbReference>
<evidence type="ECO:0000313" key="2">
    <source>
        <dbReference type="Proteomes" id="UP000831880"/>
    </source>
</evidence>
<organism evidence="1 2">
    <name type="scientific">Halobacillus shinanisalinarum</name>
    <dbReference type="NCBI Taxonomy" id="2932258"/>
    <lineage>
        <taxon>Bacteria</taxon>
        <taxon>Bacillati</taxon>
        <taxon>Bacillota</taxon>
        <taxon>Bacilli</taxon>
        <taxon>Bacillales</taxon>
        <taxon>Bacillaceae</taxon>
        <taxon>Halobacillus</taxon>
    </lineage>
</organism>
<accession>A0ABY4GUR2</accession>
<protein>
    <recommendedName>
        <fullName evidence="3">N-acetyltransferase domain-containing protein</fullName>
    </recommendedName>
</protein>